<feature type="compositionally biased region" description="Low complexity" evidence="1">
    <location>
        <begin position="1"/>
        <end position="14"/>
    </location>
</feature>
<evidence type="ECO:0000313" key="2">
    <source>
        <dbReference type="EMBL" id="KAK1307052.1"/>
    </source>
</evidence>
<gene>
    <name evidence="2" type="ORF">QJS10_CPA10g00822</name>
</gene>
<name>A0AAV9E1N2_ACOCL</name>
<feature type="region of interest" description="Disordered" evidence="1">
    <location>
        <begin position="143"/>
        <end position="170"/>
    </location>
</feature>
<accession>A0AAV9E1N2</accession>
<keyword evidence="3" id="KW-1185">Reference proteome</keyword>
<sequence length="230" mass="26295">MLTDPSDGSSSSSDSSDDSSSEAQSGGSIDYRHEPTSRRKLGEDRREKEGYMEAGKKQHGSVLELGHAKKTGERADARKERADDQFCEDSRGRETSDGMRRTRAFESKQDMKDTDYGEGLRSKRKLDDDDDCHDIQEKRSRKLDVTEGERGRIREDQVERDSDCKDYRSTGDWKREEGQAEIDYRSIGWRLAQEGVRSEGFRSNLSLGALLYNMLFENFQKYLVDVSAMC</sequence>
<feature type="compositionally biased region" description="Basic and acidic residues" evidence="1">
    <location>
        <begin position="66"/>
        <end position="131"/>
    </location>
</feature>
<dbReference type="AlphaFoldDB" id="A0AAV9E1N2"/>
<organism evidence="2 3">
    <name type="scientific">Acorus calamus</name>
    <name type="common">Sweet flag</name>
    <dbReference type="NCBI Taxonomy" id="4465"/>
    <lineage>
        <taxon>Eukaryota</taxon>
        <taxon>Viridiplantae</taxon>
        <taxon>Streptophyta</taxon>
        <taxon>Embryophyta</taxon>
        <taxon>Tracheophyta</taxon>
        <taxon>Spermatophyta</taxon>
        <taxon>Magnoliopsida</taxon>
        <taxon>Liliopsida</taxon>
        <taxon>Acoraceae</taxon>
        <taxon>Acorus</taxon>
    </lineage>
</organism>
<feature type="region of interest" description="Disordered" evidence="1">
    <location>
        <begin position="1"/>
        <end position="131"/>
    </location>
</feature>
<protein>
    <submittedName>
        <fullName evidence="2">Uncharacterized protein</fullName>
    </submittedName>
</protein>
<evidence type="ECO:0000313" key="3">
    <source>
        <dbReference type="Proteomes" id="UP001180020"/>
    </source>
</evidence>
<evidence type="ECO:0000256" key="1">
    <source>
        <dbReference type="SAM" id="MobiDB-lite"/>
    </source>
</evidence>
<dbReference type="Proteomes" id="UP001180020">
    <property type="component" value="Unassembled WGS sequence"/>
</dbReference>
<reference evidence="2" key="1">
    <citation type="journal article" date="2023" name="Nat. Commun.">
        <title>Diploid and tetraploid genomes of Acorus and the evolution of monocots.</title>
        <authorList>
            <person name="Ma L."/>
            <person name="Liu K.W."/>
            <person name="Li Z."/>
            <person name="Hsiao Y.Y."/>
            <person name="Qi Y."/>
            <person name="Fu T."/>
            <person name="Tang G.D."/>
            <person name="Zhang D."/>
            <person name="Sun W.H."/>
            <person name="Liu D.K."/>
            <person name="Li Y."/>
            <person name="Chen G.Z."/>
            <person name="Liu X.D."/>
            <person name="Liao X.Y."/>
            <person name="Jiang Y.T."/>
            <person name="Yu X."/>
            <person name="Hao Y."/>
            <person name="Huang J."/>
            <person name="Zhao X.W."/>
            <person name="Ke S."/>
            <person name="Chen Y.Y."/>
            <person name="Wu W.L."/>
            <person name="Hsu J.L."/>
            <person name="Lin Y.F."/>
            <person name="Huang M.D."/>
            <person name="Li C.Y."/>
            <person name="Huang L."/>
            <person name="Wang Z.W."/>
            <person name="Zhao X."/>
            <person name="Zhong W.Y."/>
            <person name="Peng D.H."/>
            <person name="Ahmad S."/>
            <person name="Lan S."/>
            <person name="Zhang J.S."/>
            <person name="Tsai W.C."/>
            <person name="Van de Peer Y."/>
            <person name="Liu Z.J."/>
        </authorList>
    </citation>
    <scope>NUCLEOTIDE SEQUENCE</scope>
    <source>
        <strain evidence="2">CP</strain>
    </source>
</reference>
<reference evidence="2" key="2">
    <citation type="submission" date="2023-06" db="EMBL/GenBank/DDBJ databases">
        <authorList>
            <person name="Ma L."/>
            <person name="Liu K.-W."/>
            <person name="Li Z."/>
            <person name="Hsiao Y.-Y."/>
            <person name="Qi Y."/>
            <person name="Fu T."/>
            <person name="Tang G."/>
            <person name="Zhang D."/>
            <person name="Sun W.-H."/>
            <person name="Liu D.-K."/>
            <person name="Li Y."/>
            <person name="Chen G.-Z."/>
            <person name="Liu X.-D."/>
            <person name="Liao X.-Y."/>
            <person name="Jiang Y.-T."/>
            <person name="Yu X."/>
            <person name="Hao Y."/>
            <person name="Huang J."/>
            <person name="Zhao X.-W."/>
            <person name="Ke S."/>
            <person name="Chen Y.-Y."/>
            <person name="Wu W.-L."/>
            <person name="Hsu J.-L."/>
            <person name="Lin Y.-F."/>
            <person name="Huang M.-D."/>
            <person name="Li C.-Y."/>
            <person name="Huang L."/>
            <person name="Wang Z.-W."/>
            <person name="Zhao X."/>
            <person name="Zhong W.-Y."/>
            <person name="Peng D.-H."/>
            <person name="Ahmad S."/>
            <person name="Lan S."/>
            <person name="Zhang J.-S."/>
            <person name="Tsai W.-C."/>
            <person name="Van De Peer Y."/>
            <person name="Liu Z.-J."/>
        </authorList>
    </citation>
    <scope>NUCLEOTIDE SEQUENCE</scope>
    <source>
        <strain evidence="2">CP</strain>
        <tissue evidence="2">Leaves</tissue>
    </source>
</reference>
<proteinExistence type="predicted"/>
<comment type="caution">
    <text evidence="2">The sequence shown here is derived from an EMBL/GenBank/DDBJ whole genome shotgun (WGS) entry which is preliminary data.</text>
</comment>
<dbReference type="EMBL" id="JAUJYO010000010">
    <property type="protein sequence ID" value="KAK1307052.1"/>
    <property type="molecule type" value="Genomic_DNA"/>
</dbReference>
<feature type="compositionally biased region" description="Basic and acidic residues" evidence="1">
    <location>
        <begin position="30"/>
        <end position="56"/>
    </location>
</feature>